<dbReference type="EMBL" id="JBHTIS010003648">
    <property type="protein sequence ID" value="MFD1051503.1"/>
    <property type="molecule type" value="Genomic_DNA"/>
</dbReference>
<evidence type="ECO:0000313" key="2">
    <source>
        <dbReference type="EMBL" id="MFD1051503.1"/>
    </source>
</evidence>
<name>A0ABW3MLB4_9PSEU</name>
<dbReference type="Pfam" id="PF17920">
    <property type="entry name" value="TetR_C_16"/>
    <property type="match status" value="1"/>
</dbReference>
<feature type="domain" description="Tetracyclin repressor-like C-terminal" evidence="1">
    <location>
        <begin position="1"/>
        <end position="41"/>
    </location>
</feature>
<dbReference type="InterPro" id="IPR036271">
    <property type="entry name" value="Tet_transcr_reg_TetR-rel_C_sf"/>
</dbReference>
<dbReference type="Proteomes" id="UP001597045">
    <property type="component" value="Unassembled WGS sequence"/>
</dbReference>
<evidence type="ECO:0000259" key="1">
    <source>
        <dbReference type="Pfam" id="PF17920"/>
    </source>
</evidence>
<keyword evidence="3" id="KW-1185">Reference proteome</keyword>
<dbReference type="InterPro" id="IPR041678">
    <property type="entry name" value="TetR_C_16"/>
</dbReference>
<proteinExistence type="predicted"/>
<accession>A0ABW3MLB4</accession>
<organism evidence="2 3">
    <name type="scientific">Kibdelosporangium lantanae</name>
    <dbReference type="NCBI Taxonomy" id="1497396"/>
    <lineage>
        <taxon>Bacteria</taxon>
        <taxon>Bacillati</taxon>
        <taxon>Actinomycetota</taxon>
        <taxon>Actinomycetes</taxon>
        <taxon>Pseudonocardiales</taxon>
        <taxon>Pseudonocardiaceae</taxon>
        <taxon>Kibdelosporangium</taxon>
    </lineage>
</organism>
<evidence type="ECO:0000313" key="3">
    <source>
        <dbReference type="Proteomes" id="UP001597045"/>
    </source>
</evidence>
<dbReference type="SUPFAM" id="SSF48498">
    <property type="entry name" value="Tetracyclin repressor-like, C-terminal domain"/>
    <property type="match status" value="1"/>
</dbReference>
<reference evidence="3" key="1">
    <citation type="journal article" date="2019" name="Int. J. Syst. Evol. Microbiol.">
        <title>The Global Catalogue of Microorganisms (GCM) 10K type strain sequencing project: providing services to taxonomists for standard genome sequencing and annotation.</title>
        <authorList>
            <consortium name="The Broad Institute Genomics Platform"/>
            <consortium name="The Broad Institute Genome Sequencing Center for Infectious Disease"/>
            <person name="Wu L."/>
            <person name="Ma J."/>
        </authorList>
    </citation>
    <scope>NUCLEOTIDE SEQUENCE [LARGE SCALE GENOMIC DNA]</scope>
    <source>
        <strain evidence="3">JCM 31486</strain>
    </source>
</reference>
<dbReference type="Gene3D" id="1.10.357.10">
    <property type="entry name" value="Tetracycline Repressor, domain 2"/>
    <property type="match status" value="1"/>
</dbReference>
<gene>
    <name evidence="2" type="ORF">ACFQ1S_41130</name>
</gene>
<protein>
    <recommendedName>
        <fullName evidence="1">Tetracyclin repressor-like C-terminal domain-containing protein</fullName>
    </recommendedName>
</protein>
<sequence length="43" mass="4826">MLASQVLGLALCRYILRLPPVVDLNVDDVVRWIGPTLQAYLTE</sequence>
<comment type="caution">
    <text evidence="2">The sequence shown here is derived from an EMBL/GenBank/DDBJ whole genome shotgun (WGS) entry which is preliminary data.</text>
</comment>